<dbReference type="KEGG" id="faf:OE104_00200"/>
<accession>A0A9E8RW22</accession>
<dbReference type="AlphaFoldDB" id="A0A9E8RW22"/>
<protein>
    <submittedName>
        <fullName evidence="1">Uncharacterized protein</fullName>
    </submittedName>
</protein>
<dbReference type="Proteomes" id="UP001164718">
    <property type="component" value="Chromosome"/>
</dbReference>
<name>A0A9E8RW22_9BACI</name>
<evidence type="ECO:0000313" key="2">
    <source>
        <dbReference type="Proteomes" id="UP001164718"/>
    </source>
</evidence>
<evidence type="ECO:0000313" key="1">
    <source>
        <dbReference type="EMBL" id="WAA09839.1"/>
    </source>
</evidence>
<dbReference type="RefSeq" id="WP_275417621.1">
    <property type="nucleotide sequence ID" value="NZ_CP106878.1"/>
</dbReference>
<dbReference type="EMBL" id="CP106878">
    <property type="protein sequence ID" value="WAA09839.1"/>
    <property type="molecule type" value="Genomic_DNA"/>
</dbReference>
<sequence length="87" mass="10234">MYHTVVMTCGISMLQGNRLFSLTKDKSLESLFAKQLQEPIEKMTDSMWDEVASYLKKSKLLFHQISKNEHDICAEYSMLHTLYKRDK</sequence>
<proteinExistence type="predicted"/>
<keyword evidence="2" id="KW-1185">Reference proteome</keyword>
<organism evidence="1 2">
    <name type="scientific">Fervidibacillus albus</name>
    <dbReference type="NCBI Taxonomy" id="2980026"/>
    <lineage>
        <taxon>Bacteria</taxon>
        <taxon>Bacillati</taxon>
        <taxon>Bacillota</taxon>
        <taxon>Bacilli</taxon>
        <taxon>Bacillales</taxon>
        <taxon>Bacillaceae</taxon>
        <taxon>Fervidibacillus</taxon>
    </lineage>
</organism>
<reference evidence="1" key="1">
    <citation type="submission" date="2022-09" db="EMBL/GenBank/DDBJ databases">
        <title>Complete Genomes of Fervidibacillus albus and Fervidibacillus halotolerans isolated from tidal flat sediments.</title>
        <authorList>
            <person name="Kwon K.K."/>
            <person name="Yang S.-H."/>
            <person name="Park M.J."/>
            <person name="Oh H.-M."/>
        </authorList>
    </citation>
    <scope>NUCLEOTIDE SEQUENCE</scope>
    <source>
        <strain evidence="1">MEBiC13591</strain>
    </source>
</reference>
<gene>
    <name evidence="1" type="ORF">OE104_00200</name>
</gene>